<protein>
    <submittedName>
        <fullName evidence="2 4">Expressed conserved protein</fullName>
    </submittedName>
</protein>
<name>A0A068W942_ECHGR</name>
<reference evidence="2 3" key="1">
    <citation type="journal article" date="2013" name="Nature">
        <title>The genomes of four tapeworm species reveal adaptations to parasitism.</title>
        <authorList>
            <person name="Tsai I.J."/>
            <person name="Zarowiecki M."/>
            <person name="Holroyd N."/>
            <person name="Garciarrubio A."/>
            <person name="Sanchez-Flores A."/>
            <person name="Brooks K.L."/>
            <person name="Tracey A."/>
            <person name="Bobes R.J."/>
            <person name="Fragoso G."/>
            <person name="Sciutto E."/>
            <person name="Aslett M."/>
            <person name="Beasley H."/>
            <person name="Bennett H.M."/>
            <person name="Cai J."/>
            <person name="Camicia F."/>
            <person name="Clark R."/>
            <person name="Cucher M."/>
            <person name="De Silva N."/>
            <person name="Day T.A."/>
            <person name="Deplazes P."/>
            <person name="Estrada K."/>
            <person name="Fernandez C."/>
            <person name="Holland P.W."/>
            <person name="Hou J."/>
            <person name="Hu S."/>
            <person name="Huckvale T."/>
            <person name="Hung S.S."/>
            <person name="Kamenetzky L."/>
            <person name="Keane J.A."/>
            <person name="Kiss F."/>
            <person name="Koziol U."/>
            <person name="Lambert O."/>
            <person name="Liu K."/>
            <person name="Luo X."/>
            <person name="Luo Y."/>
            <person name="Macchiaroli N."/>
            <person name="Nichol S."/>
            <person name="Paps J."/>
            <person name="Parkinson J."/>
            <person name="Pouchkina-Stantcheva N."/>
            <person name="Riddiford N."/>
            <person name="Rosenzvit M."/>
            <person name="Salinas G."/>
            <person name="Wasmuth J.D."/>
            <person name="Zamanian M."/>
            <person name="Zheng Y."/>
            <person name="Cai X."/>
            <person name="Soberon X."/>
            <person name="Olson P.D."/>
            <person name="Laclette J.P."/>
            <person name="Brehm K."/>
            <person name="Berriman M."/>
            <person name="Garciarrubio A."/>
            <person name="Bobes R.J."/>
            <person name="Fragoso G."/>
            <person name="Sanchez-Flores A."/>
            <person name="Estrada K."/>
            <person name="Cevallos M.A."/>
            <person name="Morett E."/>
            <person name="Gonzalez V."/>
            <person name="Portillo T."/>
            <person name="Ochoa-Leyva A."/>
            <person name="Jose M.V."/>
            <person name="Sciutto E."/>
            <person name="Landa A."/>
            <person name="Jimenez L."/>
            <person name="Valdes V."/>
            <person name="Carrero J.C."/>
            <person name="Larralde C."/>
            <person name="Morales-Montor J."/>
            <person name="Limon-Lason J."/>
            <person name="Soberon X."/>
            <person name="Laclette J.P."/>
        </authorList>
    </citation>
    <scope>NUCLEOTIDE SEQUENCE [LARGE SCALE GENOMIC DNA]</scope>
</reference>
<organism evidence="2">
    <name type="scientific">Echinococcus granulosus</name>
    <name type="common">Hydatid tapeworm</name>
    <dbReference type="NCBI Taxonomy" id="6210"/>
    <lineage>
        <taxon>Eukaryota</taxon>
        <taxon>Metazoa</taxon>
        <taxon>Spiralia</taxon>
        <taxon>Lophotrochozoa</taxon>
        <taxon>Platyhelminthes</taxon>
        <taxon>Cestoda</taxon>
        <taxon>Eucestoda</taxon>
        <taxon>Cyclophyllidea</taxon>
        <taxon>Taeniidae</taxon>
        <taxon>Echinococcus</taxon>
        <taxon>Echinococcus granulosus group</taxon>
    </lineage>
</organism>
<evidence type="ECO:0000313" key="4">
    <source>
        <dbReference type="WBParaSite" id="EgrG_000857500"/>
    </source>
</evidence>
<evidence type="ECO:0000313" key="3">
    <source>
        <dbReference type="Proteomes" id="UP000492820"/>
    </source>
</evidence>
<accession>A0A068W942</accession>
<feature type="region of interest" description="Disordered" evidence="1">
    <location>
        <begin position="287"/>
        <end position="358"/>
    </location>
</feature>
<dbReference type="Proteomes" id="UP000492820">
    <property type="component" value="Unassembled WGS sequence"/>
</dbReference>
<sequence>MTQTKRQRAWSISDFSSLSKCLCPQNVQPAASSEIGDIFQHVQTSIGIYQSGYIYGLVREAQLASDTLQVLSYSTNESNVPILKLAPYSRHRSVPHGEQFRLTGNSPHLITFFEGRRLRSSSCQEPPKLSFGQPTINMLCPSECRGVPSLTNSLIIGYLARVTTDHPYVGLVDLLNLQSNEDNNGGSPASRSRLRNVGVTMASSVVISAKPSLHESNGNGASVYSSSSHHCDALSSRGLSDSACCGPSKTGTLDIDNDYRLRKLSTQVEVEHLRSMMHEFERARLFHTNSGRSSDSASASDSPRMVVPNTTHDQLDRNQEASLPSLDSTPNASPLEPSLSPQSSVATDKNPCHNSDHTTRRISRLEHNIIAPLSF</sequence>
<dbReference type="AlphaFoldDB" id="A0A068W942"/>
<feature type="compositionally biased region" description="Low complexity" evidence="1">
    <location>
        <begin position="293"/>
        <end position="302"/>
    </location>
</feature>
<gene>
    <name evidence="2" type="ORF">EgrG_000857500</name>
</gene>
<reference evidence="4" key="3">
    <citation type="submission" date="2020-10" db="UniProtKB">
        <authorList>
            <consortium name="WormBaseParasite"/>
        </authorList>
    </citation>
    <scope>IDENTIFICATION</scope>
</reference>
<dbReference type="WBParaSite" id="EgrG_000857500">
    <property type="protein sequence ID" value="EgrG_000857500"/>
    <property type="gene ID" value="EgrG_000857500"/>
</dbReference>
<evidence type="ECO:0000313" key="2">
    <source>
        <dbReference type="EMBL" id="CDS16158.1"/>
    </source>
</evidence>
<feature type="compositionally biased region" description="Low complexity" evidence="1">
    <location>
        <begin position="333"/>
        <end position="344"/>
    </location>
</feature>
<feature type="compositionally biased region" description="Polar residues" evidence="1">
    <location>
        <begin position="320"/>
        <end position="332"/>
    </location>
</feature>
<dbReference type="EMBL" id="LK028576">
    <property type="protein sequence ID" value="CDS16158.1"/>
    <property type="molecule type" value="Genomic_DNA"/>
</dbReference>
<evidence type="ECO:0000256" key="1">
    <source>
        <dbReference type="SAM" id="MobiDB-lite"/>
    </source>
</evidence>
<reference evidence="2" key="2">
    <citation type="submission" date="2014-06" db="EMBL/GenBank/DDBJ databases">
        <authorList>
            <person name="Aslett M."/>
        </authorList>
    </citation>
    <scope>NUCLEOTIDE SEQUENCE</scope>
</reference>
<proteinExistence type="predicted"/>
<dbReference type="OrthoDB" id="6246757at2759"/>